<dbReference type="Pfam" id="PF08220">
    <property type="entry name" value="HTH_DeoR"/>
    <property type="match status" value="1"/>
</dbReference>
<dbReference type="PROSITE" id="PS00894">
    <property type="entry name" value="HTH_DEOR_1"/>
    <property type="match status" value="1"/>
</dbReference>
<accession>A0A7U4JMR2</accession>
<organism evidence="5 6">
    <name type="scientific">Clostridium sporogenes</name>
    <dbReference type="NCBI Taxonomy" id="1509"/>
    <lineage>
        <taxon>Bacteria</taxon>
        <taxon>Bacillati</taxon>
        <taxon>Bacillota</taxon>
        <taxon>Clostridia</taxon>
        <taxon>Eubacteriales</taxon>
        <taxon>Clostridiaceae</taxon>
        <taxon>Clostridium</taxon>
    </lineage>
</organism>
<evidence type="ECO:0000256" key="3">
    <source>
        <dbReference type="ARBA" id="ARBA00023163"/>
    </source>
</evidence>
<protein>
    <submittedName>
        <fullName evidence="5">Transcriptional regulator, DeoR family</fullName>
    </submittedName>
</protein>
<dbReference type="PANTHER" id="PTHR30363">
    <property type="entry name" value="HTH-TYPE TRANSCRIPTIONAL REGULATOR SRLR-RELATED"/>
    <property type="match status" value="1"/>
</dbReference>
<evidence type="ECO:0000313" key="6">
    <source>
        <dbReference type="Proteomes" id="UP000033052"/>
    </source>
</evidence>
<evidence type="ECO:0000256" key="2">
    <source>
        <dbReference type="ARBA" id="ARBA00023125"/>
    </source>
</evidence>
<dbReference type="InterPro" id="IPR050313">
    <property type="entry name" value="Carb_Metab_HTH_regulators"/>
</dbReference>
<gene>
    <name evidence="5" type="ORF">CLSPO_c12770</name>
</gene>
<evidence type="ECO:0000256" key="1">
    <source>
        <dbReference type="ARBA" id="ARBA00023015"/>
    </source>
</evidence>
<dbReference type="Gene3D" id="1.10.10.10">
    <property type="entry name" value="Winged helix-like DNA-binding domain superfamily/Winged helix DNA-binding domain"/>
    <property type="match status" value="1"/>
</dbReference>
<proteinExistence type="predicted"/>
<dbReference type="InterPro" id="IPR036388">
    <property type="entry name" value="WH-like_DNA-bd_sf"/>
</dbReference>
<reference evidence="5 6" key="1">
    <citation type="journal article" date="2015" name="PLoS ONE">
        <title>A universal mariner transposon system for forward genetic studies in the genus clostridium.</title>
        <authorList>
            <person name="Zhang Y."/>
            <person name="Grosse-Honebrink A."/>
            <person name="Minton N.P."/>
        </authorList>
    </citation>
    <scope>NUCLEOTIDE SEQUENCE [LARGE SCALE GENOMIC DNA]</scope>
    <source>
        <strain evidence="5 6">NCIMB 10696</strain>
    </source>
</reference>
<dbReference type="InterPro" id="IPR036390">
    <property type="entry name" value="WH_DNA-bd_sf"/>
</dbReference>
<sequence>MKLKLEIRREKILTEIEENKTVDIMELSGKLQVSEMTIRRDLKKLESSGKLLRTYRGATRISEGKCKKVVDDPLKGRILKNKDQKAIIGKYEGELVENDDVIMIDASTTTLAICKL</sequence>
<evidence type="ECO:0000259" key="4">
    <source>
        <dbReference type="PROSITE" id="PS51000"/>
    </source>
</evidence>
<dbReference type="GO" id="GO:0003700">
    <property type="term" value="F:DNA-binding transcription factor activity"/>
    <property type="evidence" value="ECO:0007669"/>
    <property type="project" value="InterPro"/>
</dbReference>
<dbReference type="PANTHER" id="PTHR30363:SF44">
    <property type="entry name" value="AGA OPERON TRANSCRIPTIONAL REPRESSOR-RELATED"/>
    <property type="match status" value="1"/>
</dbReference>
<dbReference type="SMART" id="SM00420">
    <property type="entry name" value="HTH_DEOR"/>
    <property type="match status" value="1"/>
</dbReference>
<keyword evidence="1" id="KW-0805">Transcription regulation</keyword>
<evidence type="ECO:0000313" key="5">
    <source>
        <dbReference type="EMBL" id="AKC61997.1"/>
    </source>
</evidence>
<dbReference type="PRINTS" id="PR00037">
    <property type="entry name" value="HTHLACR"/>
</dbReference>
<feature type="domain" description="HTH deoR-type" evidence="4">
    <location>
        <begin position="5"/>
        <end position="60"/>
    </location>
</feature>
<dbReference type="EMBL" id="CP009225">
    <property type="protein sequence ID" value="AKC61997.1"/>
    <property type="molecule type" value="Genomic_DNA"/>
</dbReference>
<dbReference type="GO" id="GO:0003677">
    <property type="term" value="F:DNA binding"/>
    <property type="evidence" value="ECO:0007669"/>
    <property type="project" value="UniProtKB-KW"/>
</dbReference>
<keyword evidence="3" id="KW-0804">Transcription</keyword>
<keyword evidence="2" id="KW-0238">DNA-binding</keyword>
<dbReference type="SUPFAM" id="SSF46785">
    <property type="entry name" value="Winged helix' DNA-binding domain"/>
    <property type="match status" value="1"/>
</dbReference>
<name>A0A7U4JMR2_CLOSG</name>
<dbReference type="InterPro" id="IPR018356">
    <property type="entry name" value="Tscrpt_reg_HTH_DeoR_CS"/>
</dbReference>
<dbReference type="PROSITE" id="PS51000">
    <property type="entry name" value="HTH_DEOR_2"/>
    <property type="match status" value="1"/>
</dbReference>
<dbReference type="InterPro" id="IPR001034">
    <property type="entry name" value="DeoR_HTH"/>
</dbReference>
<dbReference type="KEGG" id="cld:CLSPO_c12770"/>
<dbReference type="Proteomes" id="UP000033052">
    <property type="component" value="Chromosome"/>
</dbReference>
<dbReference type="AlphaFoldDB" id="A0A7U4JMR2"/>